<evidence type="ECO:0000256" key="3">
    <source>
        <dbReference type="ARBA" id="ARBA00022806"/>
    </source>
</evidence>
<dbReference type="EMBL" id="SDEE01000016">
    <property type="protein sequence ID" value="RXW24631.1"/>
    <property type="molecule type" value="Genomic_DNA"/>
</dbReference>
<evidence type="ECO:0000256" key="1">
    <source>
        <dbReference type="ARBA" id="ARBA00022741"/>
    </source>
</evidence>
<dbReference type="FunFam" id="1.10.3380.10:FF:000001">
    <property type="entry name" value="U5 small nuclear ribonucleoprotein helicase"/>
    <property type="match status" value="1"/>
</dbReference>
<dbReference type="STRING" id="2316362.A0A4Q2DXM3"/>
<dbReference type="InterPro" id="IPR057842">
    <property type="entry name" value="WH_MER3"/>
</dbReference>
<dbReference type="Gene3D" id="3.40.50.300">
    <property type="entry name" value="P-loop containing nucleotide triphosphate hydrolases"/>
    <property type="match status" value="4"/>
</dbReference>
<dbReference type="GO" id="GO:0016787">
    <property type="term" value="F:hydrolase activity"/>
    <property type="evidence" value="ECO:0007669"/>
    <property type="project" value="UniProtKB-KW"/>
</dbReference>
<feature type="domain" description="Helicase ATP-binding" evidence="5">
    <location>
        <begin position="282"/>
        <end position="472"/>
    </location>
</feature>
<dbReference type="InterPro" id="IPR001650">
    <property type="entry name" value="Helicase_C-like"/>
</dbReference>
<evidence type="ECO:0000256" key="4">
    <source>
        <dbReference type="ARBA" id="ARBA00022840"/>
    </source>
</evidence>
<dbReference type="Gene3D" id="2.60.40.150">
    <property type="entry name" value="C2 domain"/>
    <property type="match status" value="1"/>
</dbReference>
<dbReference type="InterPro" id="IPR011545">
    <property type="entry name" value="DEAD/DEAH_box_helicase_dom"/>
</dbReference>
<evidence type="ECO:0000313" key="7">
    <source>
        <dbReference type="Proteomes" id="UP000290288"/>
    </source>
</evidence>
<evidence type="ECO:0000313" key="6">
    <source>
        <dbReference type="EMBL" id="RXW24631.1"/>
    </source>
</evidence>
<dbReference type="SMART" id="SM00973">
    <property type="entry name" value="Sec63"/>
    <property type="match status" value="1"/>
</dbReference>
<dbReference type="Proteomes" id="UP000290288">
    <property type="component" value="Unassembled WGS sequence"/>
</dbReference>
<keyword evidence="3" id="KW-0347">Helicase</keyword>
<dbReference type="InterPro" id="IPR027417">
    <property type="entry name" value="P-loop_NTPase"/>
</dbReference>
<dbReference type="Pfam" id="PF02889">
    <property type="entry name" value="Sec63"/>
    <property type="match status" value="1"/>
</dbReference>
<dbReference type="SUPFAM" id="SSF158702">
    <property type="entry name" value="Sec63 N-terminal domain-like"/>
    <property type="match status" value="1"/>
</dbReference>
<comment type="caution">
    <text evidence="6">The sequence shown here is derived from an EMBL/GenBank/DDBJ whole genome shotgun (WGS) entry which is preliminary data.</text>
</comment>
<dbReference type="InterPro" id="IPR003593">
    <property type="entry name" value="AAA+_ATPase"/>
</dbReference>
<feature type="domain" description="Helicase ATP-binding" evidence="5">
    <location>
        <begin position="1136"/>
        <end position="1302"/>
    </location>
</feature>
<dbReference type="SUPFAM" id="SSF81296">
    <property type="entry name" value="E set domains"/>
    <property type="match status" value="1"/>
</dbReference>
<dbReference type="OrthoDB" id="5575at2759"/>
<proteinExistence type="predicted"/>
<dbReference type="InterPro" id="IPR035892">
    <property type="entry name" value="C2_domain_sf"/>
</dbReference>
<dbReference type="Gene3D" id="1.10.10.10">
    <property type="entry name" value="Winged helix-like DNA-binding domain superfamily/Winged helix DNA-binding domain"/>
    <property type="match status" value="2"/>
</dbReference>
<accession>A0A4Q2DXM3</accession>
<dbReference type="Pfam" id="PF00270">
    <property type="entry name" value="DEAD"/>
    <property type="match status" value="2"/>
</dbReference>
<dbReference type="Gene3D" id="1.10.3380.10">
    <property type="entry name" value="Sec63 N-terminal domain-like domain"/>
    <property type="match status" value="1"/>
</dbReference>
<dbReference type="SMART" id="SM00487">
    <property type="entry name" value="DEXDc"/>
    <property type="match status" value="2"/>
</dbReference>
<dbReference type="InterPro" id="IPR004179">
    <property type="entry name" value="Sec63-dom"/>
</dbReference>
<dbReference type="PANTHER" id="PTHR47961:SF13">
    <property type="entry name" value="ACTIVATING SIGNAL COINTEGRATOR 1 COMPLEX SUBUNIT 3"/>
    <property type="match status" value="1"/>
</dbReference>
<sequence>MKPESIFDHLCYLVGDDVGSESIQKNNLIEWTSLNFKAQSADAGELDSVEDHGQWQPDSAIWAYSSGVRDSGSVGDVGSLTYGIWQSLNRKPNLDSILNALLPVLAKNASEDEISAELVDVLGFEELDLVSQIMETRQVVRKEVEERLSTFQAQYQSNDTANPEAMFSKGRQRIQETLAANASRPLDLEKERPQKEQYPHIYTSMSHSGGNMLSQYGTKYSLPVDTVRRSEKEYEEVVIPPAKAVPPRLTERLIQIKELDPLARGCFLAYKALNRIQSIVYSTAYKTNENILVAAPTGAGKTDVALLTILRVLSLHRSGDPQIPLRESINKSAFKIIYVAPMKALASEITRKFSKRLHWLSIQVRELTGDMQMTKAEIAQTQIIVTTPEKWDVVTRKPTGEGEIASSIKLLILDEVHLLNEHRGAVIETIVARTQRQVESTQSMVRIVGLSATLPNYEDVAEFLGVNLYKGLFYFDSSFRPVPLEQHFIGVRGKPNSALSKKNLEYATFKKVSELVDQGHQVMVFVHARKETVRTALQLKEMIIAEGELEKFSCGDHPQWNNFRRELAQSRNKEMKLLFDDGFGIHHAGMLRSDRNLMEKMFEARAIKVLCCTATLAWGVNLPAHAVIIKGTQIFGRAGRPGLESSGEGYICTTEEMLAHYLEAVTTQIPIESKFQEGMVDALNAEISLGTVANINDAVQWLGYTYLYVRMRKNPFIYGIDRDTLSEDPRLGGKRTELIGHATRRLKELQMVVHDAATGALQVTDLGRIAAKYYIRYASIEIFNAEFRPRMSEADVLALLSQSKEFDQIQLRESEMTELEELEKSMPCDVKVCYTQLDGDANLNDMQGGITTSAGKANVLLQAFISRVDYLNDFALISDMAYVAQNSGRIIRALLEISISRKWASVTATLMGLSKSVEKRLWAFDHPLKQTQLKMETMSNIQRWCDELSVTELASLDAKTLGKMVHLNEIQGAAILQAAKQFPTARIEFKLQPLASDVLKISLQINKAFDWNHRLHGTIEPFWIWVEDEDSLHILQLAHLVFHQTTDAVDLDFVLPIPQGTKPSMLTVRWVSDRWLGAEEEIAISLEDLVMPPPSQCHSPLLLLPFLPVTCLDPPLASLYSNQFTSFNTIQTQSFWTFIHSSNSSLLCAPSGAGKSTLAAIAVNSTIAQTPGAWAIYLSSQRSSARSVFTDMRRNCEALGISIEYAQAGSVLSRPKKGGIYVATPTILLAALSRRSPTEEIEGLDLVVVDNIEQLDSTYELALSLLQLATQTKPTRFVGFGDSLHDPSDLASWLNVDAGSLYSFRPRDREQSLKISNHPFTIPHSAALFKAMAKPVHMAISEGNRERPAIVFVPSRDQCRTIALDLITWATLASQTGRGYLPKTISEEVIQGYRAHFSDRELGDLVAKGMGFFHRGLQKQDQSTILRLYADGIIRVLLVPRDTCWDLPVRAPCVVVMGTQYVEVNPETNIRRVRDYKLTDIVRMQSRAVQHSGTGHFHLFCQEEALHTYSRFLSEGLPLESELMETDHLRNWIKTVNSKGFNLSKQDVFDFLSFTFLSSRVASNPNYYGFKSTNHDENLSRIVDTLFDEPLAEH</sequence>
<dbReference type="SMART" id="SM00490">
    <property type="entry name" value="HELICc"/>
    <property type="match status" value="1"/>
</dbReference>
<evidence type="ECO:0000259" key="5">
    <source>
        <dbReference type="PROSITE" id="PS51192"/>
    </source>
</evidence>
<dbReference type="SMART" id="SM00382">
    <property type="entry name" value="AAA"/>
    <property type="match status" value="2"/>
</dbReference>
<dbReference type="InterPro" id="IPR036390">
    <property type="entry name" value="WH_DNA-bd_sf"/>
</dbReference>
<dbReference type="PROSITE" id="PS51192">
    <property type="entry name" value="HELICASE_ATP_BIND_1"/>
    <property type="match status" value="2"/>
</dbReference>
<dbReference type="Pfam" id="PF23445">
    <property type="entry name" value="WHD_SNRNP200"/>
    <property type="match status" value="1"/>
</dbReference>
<dbReference type="FunFam" id="1.10.10.10:FF:000024">
    <property type="entry name" value="U5 small nuclear ribonucleoprotein helicase"/>
    <property type="match status" value="1"/>
</dbReference>
<keyword evidence="2" id="KW-0378">Hydrolase</keyword>
<dbReference type="GO" id="GO:0003676">
    <property type="term" value="F:nucleic acid binding"/>
    <property type="evidence" value="ECO:0007669"/>
    <property type="project" value="InterPro"/>
</dbReference>
<dbReference type="GO" id="GO:0005524">
    <property type="term" value="F:ATP binding"/>
    <property type="evidence" value="ECO:0007669"/>
    <property type="project" value="UniProtKB-KW"/>
</dbReference>
<evidence type="ECO:0000256" key="2">
    <source>
        <dbReference type="ARBA" id="ARBA00022801"/>
    </source>
</evidence>
<dbReference type="InterPro" id="IPR014756">
    <property type="entry name" value="Ig_E-set"/>
</dbReference>
<dbReference type="InterPro" id="IPR050474">
    <property type="entry name" value="Hel308_SKI2-like"/>
</dbReference>
<keyword evidence="4" id="KW-0067">ATP-binding</keyword>
<dbReference type="FunFam" id="3.40.50.300:FF:000102">
    <property type="entry name" value="RNA helicase, activating signal cointegrator 1"/>
    <property type="match status" value="1"/>
</dbReference>
<dbReference type="InterPro" id="IPR014001">
    <property type="entry name" value="Helicase_ATP-bd"/>
</dbReference>
<gene>
    <name evidence="6" type="ORF">EST38_g1233</name>
</gene>
<dbReference type="GO" id="GO:0004386">
    <property type="term" value="F:helicase activity"/>
    <property type="evidence" value="ECO:0007669"/>
    <property type="project" value="UniProtKB-KW"/>
</dbReference>
<dbReference type="SUPFAM" id="SSF52540">
    <property type="entry name" value="P-loop containing nucleoside triphosphate hydrolases"/>
    <property type="match status" value="4"/>
</dbReference>
<dbReference type="InterPro" id="IPR036388">
    <property type="entry name" value="WH-like_DNA-bd_sf"/>
</dbReference>
<protein>
    <recommendedName>
        <fullName evidence="5">Helicase ATP-binding domain-containing protein</fullName>
    </recommendedName>
</protein>
<dbReference type="CDD" id="cd18795">
    <property type="entry name" value="SF2_C_Ski2"/>
    <property type="match status" value="1"/>
</dbReference>
<organism evidence="6 7">
    <name type="scientific">Candolleomyces aberdarensis</name>
    <dbReference type="NCBI Taxonomy" id="2316362"/>
    <lineage>
        <taxon>Eukaryota</taxon>
        <taxon>Fungi</taxon>
        <taxon>Dikarya</taxon>
        <taxon>Basidiomycota</taxon>
        <taxon>Agaricomycotina</taxon>
        <taxon>Agaricomycetes</taxon>
        <taxon>Agaricomycetidae</taxon>
        <taxon>Agaricales</taxon>
        <taxon>Agaricineae</taxon>
        <taxon>Psathyrellaceae</taxon>
        <taxon>Candolleomyces</taxon>
    </lineage>
</organism>
<keyword evidence="1" id="KW-0547">Nucleotide-binding</keyword>
<dbReference type="PANTHER" id="PTHR47961">
    <property type="entry name" value="DNA POLYMERASE THETA, PUTATIVE (AFU_ORTHOLOGUE AFUA_1G05260)-RELATED"/>
    <property type="match status" value="1"/>
</dbReference>
<reference evidence="6 7" key="1">
    <citation type="submission" date="2019-01" db="EMBL/GenBank/DDBJ databases">
        <title>Draft genome sequence of Psathyrella aberdarensis IHI B618.</title>
        <authorList>
            <person name="Buettner E."/>
            <person name="Kellner H."/>
        </authorList>
    </citation>
    <scope>NUCLEOTIDE SEQUENCE [LARGE SCALE GENOMIC DNA]</scope>
    <source>
        <strain evidence="6 7">IHI B618</strain>
    </source>
</reference>
<keyword evidence="7" id="KW-1185">Reference proteome</keyword>
<dbReference type="SUPFAM" id="SSF46785">
    <property type="entry name" value="Winged helix' DNA-binding domain"/>
    <property type="match status" value="1"/>
</dbReference>
<name>A0A4Q2DXM3_9AGAR</name>